<feature type="compositionally biased region" description="Low complexity" evidence="5">
    <location>
        <begin position="55"/>
        <end position="72"/>
    </location>
</feature>
<proteinExistence type="predicted"/>
<dbReference type="OrthoDB" id="690928at2759"/>
<evidence type="ECO:0000313" key="8">
    <source>
        <dbReference type="EMBL" id="RKP03233.1"/>
    </source>
</evidence>
<accession>A0A4P9XCR6</accession>
<evidence type="ECO:0000256" key="2">
    <source>
        <dbReference type="ARBA" id="ARBA00022692"/>
    </source>
</evidence>
<dbReference type="GO" id="GO:0016020">
    <property type="term" value="C:membrane"/>
    <property type="evidence" value="ECO:0007669"/>
    <property type="project" value="UniProtKB-SubCell"/>
</dbReference>
<dbReference type="Pfam" id="PF08510">
    <property type="entry name" value="PIG-P"/>
    <property type="match status" value="1"/>
</dbReference>
<dbReference type="AlphaFoldDB" id="A0A4P9XCR6"/>
<organism evidence="8 9">
    <name type="scientific">Caulochytrium protostelioides</name>
    <dbReference type="NCBI Taxonomy" id="1555241"/>
    <lineage>
        <taxon>Eukaryota</taxon>
        <taxon>Fungi</taxon>
        <taxon>Fungi incertae sedis</taxon>
        <taxon>Chytridiomycota</taxon>
        <taxon>Chytridiomycota incertae sedis</taxon>
        <taxon>Chytridiomycetes</taxon>
        <taxon>Caulochytriales</taxon>
        <taxon>Caulochytriaceae</taxon>
        <taxon>Caulochytrium</taxon>
    </lineage>
</organism>
<comment type="subcellular location">
    <subcellularLocation>
        <location evidence="1">Membrane</location>
        <topology evidence="1">Multi-pass membrane protein</topology>
    </subcellularLocation>
</comment>
<protein>
    <recommendedName>
        <fullName evidence="7">PIG-P domain-containing protein</fullName>
    </recommendedName>
</protein>
<evidence type="ECO:0000313" key="9">
    <source>
        <dbReference type="Proteomes" id="UP000274922"/>
    </source>
</evidence>
<evidence type="ECO:0000256" key="4">
    <source>
        <dbReference type="ARBA" id="ARBA00023136"/>
    </source>
</evidence>
<dbReference type="PANTHER" id="PTHR46346">
    <property type="entry name" value="PHOSPHATIDYLINOSITOL N-ACETYLGLUCOSAMINYLTRANSFERASE SUBUNIT P"/>
    <property type="match status" value="1"/>
</dbReference>
<keyword evidence="9" id="KW-1185">Reference proteome</keyword>
<feature type="transmembrane region" description="Helical" evidence="6">
    <location>
        <begin position="198"/>
        <end position="219"/>
    </location>
</feature>
<dbReference type="GO" id="GO:0005783">
    <property type="term" value="C:endoplasmic reticulum"/>
    <property type="evidence" value="ECO:0007669"/>
    <property type="project" value="TreeGrafter"/>
</dbReference>
<dbReference type="EMBL" id="ML014126">
    <property type="protein sequence ID" value="RKP03233.1"/>
    <property type="molecule type" value="Genomic_DNA"/>
</dbReference>
<feature type="region of interest" description="Disordered" evidence="5">
    <location>
        <begin position="44"/>
        <end position="72"/>
    </location>
</feature>
<dbReference type="STRING" id="1555241.A0A4P9XCR6"/>
<dbReference type="InterPro" id="IPR013717">
    <property type="entry name" value="PIG-P"/>
</dbReference>
<evidence type="ECO:0000256" key="5">
    <source>
        <dbReference type="SAM" id="MobiDB-lite"/>
    </source>
</evidence>
<evidence type="ECO:0000256" key="1">
    <source>
        <dbReference type="ARBA" id="ARBA00004141"/>
    </source>
</evidence>
<evidence type="ECO:0000256" key="3">
    <source>
        <dbReference type="ARBA" id="ARBA00022989"/>
    </source>
</evidence>
<gene>
    <name evidence="8" type="ORF">CXG81DRAFT_17189</name>
</gene>
<feature type="region of interest" description="Disordered" evidence="5">
    <location>
        <begin position="266"/>
        <end position="310"/>
    </location>
</feature>
<evidence type="ECO:0000259" key="7">
    <source>
        <dbReference type="Pfam" id="PF08510"/>
    </source>
</evidence>
<reference evidence="9" key="1">
    <citation type="journal article" date="2018" name="Nat. Microbiol.">
        <title>Leveraging single-cell genomics to expand the fungal tree of life.</title>
        <authorList>
            <person name="Ahrendt S.R."/>
            <person name="Quandt C.A."/>
            <person name="Ciobanu D."/>
            <person name="Clum A."/>
            <person name="Salamov A."/>
            <person name="Andreopoulos B."/>
            <person name="Cheng J.F."/>
            <person name="Woyke T."/>
            <person name="Pelin A."/>
            <person name="Henrissat B."/>
            <person name="Reynolds N.K."/>
            <person name="Benny G.L."/>
            <person name="Smith M.E."/>
            <person name="James T.Y."/>
            <person name="Grigoriev I.V."/>
        </authorList>
    </citation>
    <scope>NUCLEOTIDE SEQUENCE [LARGE SCALE GENOMIC DNA]</scope>
    <source>
        <strain evidence="9">ATCC 52028</strain>
    </source>
</reference>
<dbReference type="Proteomes" id="UP000274922">
    <property type="component" value="Unassembled WGS sequence"/>
</dbReference>
<feature type="domain" description="PIG-P" evidence="7">
    <location>
        <begin position="129"/>
        <end position="322"/>
    </location>
</feature>
<dbReference type="GO" id="GO:0006506">
    <property type="term" value="P:GPI anchor biosynthetic process"/>
    <property type="evidence" value="ECO:0007669"/>
    <property type="project" value="TreeGrafter"/>
</dbReference>
<name>A0A4P9XCR6_9FUNG</name>
<feature type="transmembrane region" description="Helical" evidence="6">
    <location>
        <begin position="131"/>
        <end position="152"/>
    </location>
</feature>
<evidence type="ECO:0000256" key="6">
    <source>
        <dbReference type="SAM" id="Phobius"/>
    </source>
</evidence>
<dbReference type="InterPro" id="IPR052263">
    <property type="entry name" value="GPI_Anchor_Biosynth"/>
</dbReference>
<keyword evidence="3 6" id="KW-1133">Transmembrane helix</keyword>
<dbReference type="PANTHER" id="PTHR46346:SF1">
    <property type="entry name" value="PHOSPHATIDYLINOSITOL N-ACETYLGLUCOSAMINYLTRANSFERASE SUBUNIT P"/>
    <property type="match status" value="1"/>
</dbReference>
<sequence>MRGPRSITLTIPHEGSFRALRICLFYHVMIDHCSGRGSLRIQTTPSPSVNGTPGGSAISETGGSATSATGGHATSATGSLAAAVHGGILNAVFPPAAAVLAPRTPGSPLSPVSPSTPTHLAAVTATRRREYYGFVLYLATYLALGAYVLWMLPTSLLTDPGRADPLCDPRLADLRPPLSPCAPPLLTRLLIGYFPARAWGIVVPVWIVALIPLIMLLFVGMSLAGSPDPDAATSIVDARAILVEWEVLSHGHAQLKQDYLDRQARRRRAASATSNRSDASERLDGASASTGPETEPPATPGHDGRYPPISDLPLHLVNAYLYQ</sequence>
<keyword evidence="2 6" id="KW-0812">Transmembrane</keyword>
<keyword evidence="4 6" id="KW-0472">Membrane</keyword>